<comment type="catalytic activity">
    <reaction evidence="1">
        <text>S-ubiquitinyl-[E2 ubiquitin-conjugating enzyme]-L-cysteine + [acceptor protein]-L-lysine = [E2 ubiquitin-conjugating enzyme]-L-cysteine + N(6)-ubiquitinyl-[acceptor protein]-L-lysine.</text>
        <dbReference type="EC" id="2.3.2.26"/>
    </reaction>
</comment>
<feature type="domain" description="HECT" evidence="7">
    <location>
        <begin position="724"/>
        <end position="1046"/>
    </location>
</feature>
<dbReference type="EMBL" id="KZ305020">
    <property type="protein sequence ID" value="PIA60913.1"/>
    <property type="molecule type" value="Genomic_DNA"/>
</dbReference>
<dbReference type="SUPFAM" id="SSF56204">
    <property type="entry name" value="Hect, E3 ligase catalytic domain"/>
    <property type="match status" value="1"/>
</dbReference>
<evidence type="ECO:0000256" key="1">
    <source>
        <dbReference type="ARBA" id="ARBA00000885"/>
    </source>
</evidence>
<dbReference type="CDD" id="cd00078">
    <property type="entry name" value="HECTc"/>
    <property type="match status" value="1"/>
</dbReference>
<dbReference type="InterPro" id="IPR035983">
    <property type="entry name" value="Hect_E3_ubiquitin_ligase"/>
</dbReference>
<dbReference type="GO" id="GO:0061630">
    <property type="term" value="F:ubiquitin protein ligase activity"/>
    <property type="evidence" value="ECO:0007669"/>
    <property type="project" value="UniProtKB-EC"/>
</dbReference>
<dbReference type="InParanoid" id="A0A2G5EYS4"/>
<dbReference type="Gene3D" id="3.30.2160.10">
    <property type="entry name" value="Hect, E3 ligase catalytic domain"/>
    <property type="match status" value="1"/>
</dbReference>
<sequence length="1046" mass="119552">MYFSGDPSRKRVALGGKSSKETDARKLIEQAKLERRRRDELRIQNSKALKIQKCFRGRKVVQAERSKMREQFYINFGNRCQKVDRGCFDTESEFLPQLLFLFDARNIGDVSVLVETCRILHQFVRDSGDVVSLFASTNYFSQRAIVDNRIKRLAYACLQAVHQNRNQLKDQLLASPEMGDMPTVVLLEAVVIFTNLKQPWACKTVSYLSQKRALSLLRDIVRVGMESAKNQDVSRTVSSLEQVLINIVCHKGSCGPDGDREVPETQQSESITRQISPCDAQNKERSPSICPNTDPYWSFSPQILSLPFLWRHFPSLKKVFSSETLIERYIHQMAVCLHGDANVLPADISCEFPGYACLLGNMLEVAGSAFSRSNCSFDMAIDFAAVSAYMLEALPPMKSLSRGSRRNSILNEDDMEIDEEHIVEHPTMNADLEQQIFNAIDPHLLQHMVSVLFKGVSLLNGSHRGVPQDKVVSAVGAMCAFLHITFNTFPVERIMTGLAYRTELVPMLWKFMKHCHENQRWPSLSDLSANLPGDAPGWLLPLAVFCPVYKHMLMIVDNEEFYEKEKPLALADIKSLIIILRHALWQLLWMVPAKSFNLIKSTTNLSGGKRLSVDFIQHRVSTVTSELLTQLEDWNNRRQFTAPSDFHAQEAVDESFLSQAVIENTRAYEILRQAPFLVPFTSRVKIFTSQLRDARQRDGFARNRISIRRNRIFEDAFNKLGEMSGADLRGLIRVSYVNEFGVEEAGIDGGGIFKDFMENITRTAFDMQYGLFKETSDHLLYPNPGSGLVHEQHLKFFHFLGIVLGKAMLEGILVDIPFATFFLSKLKQKYNYLNDLPSLDPELYRHLIFLKYGEQTEEELLPGGKDMRVTNENLITFIHLIANHRLNTQIRNQSSHFLRGFQQLIENEWISMFNEHELQLLISGSLEGMDVDDLRSYTHYNGGYDNKDYVIEMFWEVLKNFSLENQKKFLKFVTGCSRGPLLGFKYLEPQFCIQRTATHASEEDLERLPTSATCMNLLKLPPYKSKIQLENKLLYAINADAGFDLS</sequence>
<protein>
    <recommendedName>
        <fullName evidence="2">HECT-type E3 ubiquitin transferase</fullName>
        <ecNumber evidence="2">2.3.2.26</ecNumber>
    </recommendedName>
</protein>
<dbReference type="OrthoDB" id="8068875at2759"/>
<keyword evidence="3" id="KW-0808">Transferase</keyword>
<evidence type="ECO:0000259" key="7">
    <source>
        <dbReference type="PROSITE" id="PS50237"/>
    </source>
</evidence>
<dbReference type="Gene3D" id="3.90.1750.10">
    <property type="entry name" value="Hect, E3 ligase catalytic domains"/>
    <property type="match status" value="1"/>
</dbReference>
<dbReference type="GO" id="GO:0000209">
    <property type="term" value="P:protein polyubiquitination"/>
    <property type="evidence" value="ECO:0007669"/>
    <property type="project" value="InterPro"/>
</dbReference>
<dbReference type="PROSITE" id="PS50237">
    <property type="entry name" value="HECT"/>
    <property type="match status" value="1"/>
</dbReference>
<dbReference type="Pfam" id="PF00632">
    <property type="entry name" value="HECT"/>
    <property type="match status" value="1"/>
</dbReference>
<dbReference type="EC" id="2.3.2.26" evidence="2"/>
<proteinExistence type="predicted"/>
<dbReference type="SMART" id="SM00119">
    <property type="entry name" value="HECTc"/>
    <property type="match status" value="1"/>
</dbReference>
<gene>
    <name evidence="8" type="ORF">AQUCO_00300437v1</name>
</gene>
<evidence type="ECO:0000256" key="2">
    <source>
        <dbReference type="ARBA" id="ARBA00012485"/>
    </source>
</evidence>
<feature type="region of interest" description="Disordered" evidence="6">
    <location>
        <begin position="1"/>
        <end position="20"/>
    </location>
</feature>
<keyword evidence="4 5" id="KW-0833">Ubl conjugation pathway</keyword>
<accession>A0A2G5EYS4</accession>
<reference evidence="8 9" key="1">
    <citation type="submission" date="2017-09" db="EMBL/GenBank/DDBJ databases">
        <title>WGS assembly of Aquilegia coerulea Goldsmith.</title>
        <authorList>
            <person name="Hodges S."/>
            <person name="Kramer E."/>
            <person name="Nordborg M."/>
            <person name="Tomkins J."/>
            <person name="Borevitz J."/>
            <person name="Derieg N."/>
            <person name="Yan J."/>
            <person name="Mihaltcheva S."/>
            <person name="Hayes R.D."/>
            <person name="Rokhsar D."/>
        </authorList>
    </citation>
    <scope>NUCLEOTIDE SEQUENCE [LARGE SCALE GENOMIC DNA]</scope>
    <source>
        <strain evidence="9">cv. Goldsmith</strain>
    </source>
</reference>
<name>A0A2G5EYS4_AQUCA</name>
<organism evidence="8 9">
    <name type="scientific">Aquilegia coerulea</name>
    <name type="common">Rocky mountain columbine</name>
    <dbReference type="NCBI Taxonomy" id="218851"/>
    <lineage>
        <taxon>Eukaryota</taxon>
        <taxon>Viridiplantae</taxon>
        <taxon>Streptophyta</taxon>
        <taxon>Embryophyta</taxon>
        <taxon>Tracheophyta</taxon>
        <taxon>Spermatophyta</taxon>
        <taxon>Magnoliopsida</taxon>
        <taxon>Ranunculales</taxon>
        <taxon>Ranunculaceae</taxon>
        <taxon>Thalictroideae</taxon>
        <taxon>Aquilegia</taxon>
    </lineage>
</organism>
<dbReference type="InterPro" id="IPR000569">
    <property type="entry name" value="HECT_dom"/>
</dbReference>
<evidence type="ECO:0000256" key="5">
    <source>
        <dbReference type="PROSITE-ProRule" id="PRU00104"/>
    </source>
</evidence>
<dbReference type="PANTHER" id="PTHR45700">
    <property type="entry name" value="UBIQUITIN-PROTEIN LIGASE E3C"/>
    <property type="match status" value="1"/>
</dbReference>
<evidence type="ECO:0000256" key="4">
    <source>
        <dbReference type="ARBA" id="ARBA00022786"/>
    </source>
</evidence>
<dbReference type="Proteomes" id="UP000230069">
    <property type="component" value="Unassembled WGS sequence"/>
</dbReference>
<dbReference type="FunFam" id="3.30.2410.10:FF:000011">
    <property type="entry name" value="Putative Ubiquitin-protein ligase E3C"/>
    <property type="match status" value="1"/>
</dbReference>
<dbReference type="Gene3D" id="3.30.2410.10">
    <property type="entry name" value="Hect, E3 ligase catalytic domain"/>
    <property type="match status" value="1"/>
</dbReference>
<dbReference type="STRING" id="218851.A0A2G5EYS4"/>
<dbReference type="PANTHER" id="PTHR45700:SF6">
    <property type="entry name" value="E3 UBIQUITIN-PROTEIN LIGASE UPL6"/>
    <property type="match status" value="1"/>
</dbReference>
<dbReference type="AlphaFoldDB" id="A0A2G5EYS4"/>
<dbReference type="InterPro" id="IPR044611">
    <property type="entry name" value="E3A/B/C-like"/>
</dbReference>
<feature type="active site" description="Glycyl thioester intermediate" evidence="5">
    <location>
        <position position="1014"/>
    </location>
</feature>
<evidence type="ECO:0000313" key="8">
    <source>
        <dbReference type="EMBL" id="PIA60913.1"/>
    </source>
</evidence>
<evidence type="ECO:0000256" key="3">
    <source>
        <dbReference type="ARBA" id="ARBA00022679"/>
    </source>
</evidence>
<evidence type="ECO:0000313" key="9">
    <source>
        <dbReference type="Proteomes" id="UP000230069"/>
    </source>
</evidence>
<dbReference type="GO" id="GO:0006511">
    <property type="term" value="P:ubiquitin-dependent protein catabolic process"/>
    <property type="evidence" value="ECO:0007669"/>
    <property type="project" value="TreeGrafter"/>
</dbReference>
<keyword evidence="9" id="KW-1185">Reference proteome</keyword>
<evidence type="ECO:0000256" key="6">
    <source>
        <dbReference type="SAM" id="MobiDB-lite"/>
    </source>
</evidence>
<dbReference type="FunCoup" id="A0A2G5EYS4">
    <property type="interactions" value="3309"/>
</dbReference>